<evidence type="ECO:0000313" key="1">
    <source>
        <dbReference type="EMBL" id="KAH6943180.1"/>
    </source>
</evidence>
<protein>
    <submittedName>
        <fullName evidence="1">Uncharacterized protein</fullName>
    </submittedName>
</protein>
<keyword evidence="2" id="KW-1185">Reference proteome</keyword>
<proteinExistence type="predicted"/>
<dbReference type="Proteomes" id="UP000821845">
    <property type="component" value="Chromosome 10"/>
</dbReference>
<sequence length="311" mass="34254">MGFSDSSLVRTSSPEISPFCTLHCLQVIVHAAVHSAERQKFQPTAPSVMYCVVPGCSSQMGVTKDVVFHEFPSKMERRELWTLTVHPWVPSEYAKICSKHFKPDDYIQGPKKRYLAPHVTPSQFPPCDVQTRGRRGRPRKQRKAEECSSATIVGESPGALEPQPPAGTTTTPIVIRHLTGDNSPPKRDHQDTCGTTLTRIKNVASGENAHSKLNTATMERSESIDPCVRLSTGQSPDDVPPQHCHVTALSVGCQTQVSGLTIAAYEEQIQSLRDECKRLRDELWELRCSGVDTICSGSAKRKHSADLNGNV</sequence>
<organism evidence="1 2">
    <name type="scientific">Hyalomma asiaticum</name>
    <name type="common">Tick</name>
    <dbReference type="NCBI Taxonomy" id="266040"/>
    <lineage>
        <taxon>Eukaryota</taxon>
        <taxon>Metazoa</taxon>
        <taxon>Ecdysozoa</taxon>
        <taxon>Arthropoda</taxon>
        <taxon>Chelicerata</taxon>
        <taxon>Arachnida</taxon>
        <taxon>Acari</taxon>
        <taxon>Parasitiformes</taxon>
        <taxon>Ixodida</taxon>
        <taxon>Ixodoidea</taxon>
        <taxon>Ixodidae</taxon>
        <taxon>Hyalomminae</taxon>
        <taxon>Hyalomma</taxon>
    </lineage>
</organism>
<evidence type="ECO:0000313" key="2">
    <source>
        <dbReference type="Proteomes" id="UP000821845"/>
    </source>
</evidence>
<accession>A0ACB7T8B8</accession>
<reference evidence="1" key="1">
    <citation type="submission" date="2020-05" db="EMBL/GenBank/DDBJ databases">
        <title>Large-scale comparative analyses of tick genomes elucidate their genetic diversity and vector capacities.</title>
        <authorList>
            <person name="Jia N."/>
            <person name="Wang J."/>
            <person name="Shi W."/>
            <person name="Du L."/>
            <person name="Sun Y."/>
            <person name="Zhan W."/>
            <person name="Jiang J."/>
            <person name="Wang Q."/>
            <person name="Zhang B."/>
            <person name="Ji P."/>
            <person name="Sakyi L.B."/>
            <person name="Cui X."/>
            <person name="Yuan T."/>
            <person name="Jiang B."/>
            <person name="Yang W."/>
            <person name="Lam T.T.-Y."/>
            <person name="Chang Q."/>
            <person name="Ding S."/>
            <person name="Wang X."/>
            <person name="Zhu J."/>
            <person name="Ruan X."/>
            <person name="Zhao L."/>
            <person name="Wei J."/>
            <person name="Que T."/>
            <person name="Du C."/>
            <person name="Cheng J."/>
            <person name="Dai P."/>
            <person name="Han X."/>
            <person name="Huang E."/>
            <person name="Gao Y."/>
            <person name="Liu J."/>
            <person name="Shao H."/>
            <person name="Ye R."/>
            <person name="Li L."/>
            <person name="Wei W."/>
            <person name="Wang X."/>
            <person name="Wang C."/>
            <person name="Yang T."/>
            <person name="Huo Q."/>
            <person name="Li W."/>
            <person name="Guo W."/>
            <person name="Chen H."/>
            <person name="Zhou L."/>
            <person name="Ni X."/>
            <person name="Tian J."/>
            <person name="Zhou Y."/>
            <person name="Sheng Y."/>
            <person name="Liu T."/>
            <person name="Pan Y."/>
            <person name="Xia L."/>
            <person name="Li J."/>
            <person name="Zhao F."/>
            <person name="Cao W."/>
        </authorList>
    </citation>
    <scope>NUCLEOTIDE SEQUENCE</scope>
    <source>
        <strain evidence="1">Hyas-2018</strain>
    </source>
</reference>
<gene>
    <name evidence="1" type="ORF">HPB50_017137</name>
</gene>
<comment type="caution">
    <text evidence="1">The sequence shown here is derived from an EMBL/GenBank/DDBJ whole genome shotgun (WGS) entry which is preliminary data.</text>
</comment>
<dbReference type="EMBL" id="CM023490">
    <property type="protein sequence ID" value="KAH6943180.1"/>
    <property type="molecule type" value="Genomic_DNA"/>
</dbReference>
<name>A0ACB7T8B8_HYAAI</name>